<evidence type="ECO:0000256" key="1">
    <source>
        <dbReference type="SAM" id="MobiDB-lite"/>
    </source>
</evidence>
<accession>W9XX20</accession>
<dbReference type="OrthoDB" id="3050608at2759"/>
<feature type="compositionally biased region" description="Basic and acidic residues" evidence="1">
    <location>
        <begin position="77"/>
        <end position="92"/>
    </location>
</feature>
<gene>
    <name evidence="2" type="ORF">A1O3_05792</name>
</gene>
<name>W9XX20_9EURO</name>
<reference evidence="2 3" key="1">
    <citation type="submission" date="2013-03" db="EMBL/GenBank/DDBJ databases">
        <title>The Genome Sequence of Capronia epimyces CBS 606.96.</title>
        <authorList>
            <consortium name="The Broad Institute Genomics Platform"/>
            <person name="Cuomo C."/>
            <person name="de Hoog S."/>
            <person name="Gorbushina A."/>
            <person name="Walker B."/>
            <person name="Young S.K."/>
            <person name="Zeng Q."/>
            <person name="Gargeya S."/>
            <person name="Fitzgerald M."/>
            <person name="Haas B."/>
            <person name="Abouelleil A."/>
            <person name="Allen A.W."/>
            <person name="Alvarado L."/>
            <person name="Arachchi H.M."/>
            <person name="Berlin A.M."/>
            <person name="Chapman S.B."/>
            <person name="Gainer-Dewar J."/>
            <person name="Goldberg J."/>
            <person name="Griggs A."/>
            <person name="Gujja S."/>
            <person name="Hansen M."/>
            <person name="Howarth C."/>
            <person name="Imamovic A."/>
            <person name="Ireland A."/>
            <person name="Larimer J."/>
            <person name="McCowan C."/>
            <person name="Murphy C."/>
            <person name="Pearson M."/>
            <person name="Poon T.W."/>
            <person name="Priest M."/>
            <person name="Roberts A."/>
            <person name="Saif S."/>
            <person name="Shea T."/>
            <person name="Sisk P."/>
            <person name="Sykes S."/>
            <person name="Wortman J."/>
            <person name="Nusbaum C."/>
            <person name="Birren B."/>
        </authorList>
    </citation>
    <scope>NUCLEOTIDE SEQUENCE [LARGE SCALE GENOMIC DNA]</scope>
    <source>
        <strain evidence="2 3">CBS 606.96</strain>
    </source>
</reference>
<sequence>MAGATTGKIDPAKQRSTNEKITDKARGLFEKATGKDVPDKFSSWTVWPRSRARKIPAASAWPESSGKKGPPLAGEISKGENGRARQSHETRGTRQTALLFRGISGLWLGTNPALAATREAVLFLASGLSAPTLFGWSLAEIDPKRPDQRFDVGKCQLDRDSR</sequence>
<dbReference type="HOGENOM" id="CLU_1635166_0_0_1"/>
<dbReference type="RefSeq" id="XP_007734102.1">
    <property type="nucleotide sequence ID" value="XM_007735912.1"/>
</dbReference>
<organism evidence="2 3">
    <name type="scientific">Capronia epimyces CBS 606.96</name>
    <dbReference type="NCBI Taxonomy" id="1182542"/>
    <lineage>
        <taxon>Eukaryota</taxon>
        <taxon>Fungi</taxon>
        <taxon>Dikarya</taxon>
        <taxon>Ascomycota</taxon>
        <taxon>Pezizomycotina</taxon>
        <taxon>Eurotiomycetes</taxon>
        <taxon>Chaetothyriomycetidae</taxon>
        <taxon>Chaetothyriales</taxon>
        <taxon>Herpotrichiellaceae</taxon>
        <taxon>Capronia</taxon>
    </lineage>
</organism>
<evidence type="ECO:0000313" key="3">
    <source>
        <dbReference type="Proteomes" id="UP000019478"/>
    </source>
</evidence>
<dbReference type="EMBL" id="AMGY01000004">
    <property type="protein sequence ID" value="EXJ85117.1"/>
    <property type="molecule type" value="Genomic_DNA"/>
</dbReference>
<feature type="region of interest" description="Disordered" evidence="1">
    <location>
        <begin position="1"/>
        <end position="29"/>
    </location>
</feature>
<proteinExistence type="predicted"/>
<dbReference type="GeneID" id="19169902"/>
<dbReference type="AlphaFoldDB" id="W9XX20"/>
<keyword evidence="3" id="KW-1185">Reference proteome</keyword>
<feature type="compositionally biased region" description="Basic and acidic residues" evidence="1">
    <location>
        <begin position="10"/>
        <end position="29"/>
    </location>
</feature>
<dbReference type="Proteomes" id="UP000019478">
    <property type="component" value="Unassembled WGS sequence"/>
</dbReference>
<feature type="region of interest" description="Disordered" evidence="1">
    <location>
        <begin position="55"/>
        <end position="93"/>
    </location>
</feature>
<comment type="caution">
    <text evidence="2">The sequence shown here is derived from an EMBL/GenBank/DDBJ whole genome shotgun (WGS) entry which is preliminary data.</text>
</comment>
<evidence type="ECO:0000313" key="2">
    <source>
        <dbReference type="EMBL" id="EXJ85117.1"/>
    </source>
</evidence>
<protein>
    <submittedName>
        <fullName evidence="2">Uncharacterized protein</fullName>
    </submittedName>
</protein>